<accession>A0A1A8K2V5</accession>
<dbReference type="GO" id="GO:0008168">
    <property type="term" value="F:methyltransferase activity"/>
    <property type="evidence" value="ECO:0007669"/>
    <property type="project" value="InterPro"/>
</dbReference>
<name>A0A1A8K2V5_NOTKU</name>
<feature type="non-terminal residue" evidence="2">
    <location>
        <position position="68"/>
    </location>
</feature>
<proteinExistence type="predicted"/>
<feature type="non-terminal residue" evidence="2">
    <location>
        <position position="1"/>
    </location>
</feature>
<evidence type="ECO:0000313" key="2">
    <source>
        <dbReference type="EMBL" id="SBR25964.1"/>
    </source>
</evidence>
<dbReference type="Pfam" id="PF09004">
    <property type="entry name" value="ALKBH8_N"/>
    <property type="match status" value="1"/>
</dbReference>
<dbReference type="GO" id="GO:0016706">
    <property type="term" value="F:2-oxoglutarate-dependent dioxygenase activity"/>
    <property type="evidence" value="ECO:0007669"/>
    <property type="project" value="InterPro"/>
</dbReference>
<reference evidence="2" key="2">
    <citation type="submission" date="2016-06" db="EMBL/GenBank/DDBJ databases">
        <title>The genome of a short-lived fish provides insights into sex chromosome evolution and the genetic control of aging.</title>
        <authorList>
            <person name="Reichwald K."/>
            <person name="Felder M."/>
            <person name="Petzold A."/>
            <person name="Koch P."/>
            <person name="Groth M."/>
            <person name="Platzer M."/>
        </authorList>
    </citation>
    <scope>NUCLEOTIDE SEQUENCE</scope>
    <source>
        <tissue evidence="2">Brain</tissue>
    </source>
</reference>
<protein>
    <recommendedName>
        <fullName evidence="1">Alkylated DNA repair protein AlkB homologue 8 N-terminal domain-containing protein</fullName>
    </recommendedName>
</protein>
<reference evidence="2" key="1">
    <citation type="submission" date="2016-05" db="EMBL/GenBank/DDBJ databases">
        <authorList>
            <person name="Lavstsen T."/>
            <person name="Jespersen J.S."/>
        </authorList>
    </citation>
    <scope>NUCLEOTIDE SEQUENCE</scope>
    <source>
        <tissue evidence="2">Brain</tissue>
    </source>
</reference>
<dbReference type="EMBL" id="HAEE01005944">
    <property type="protein sequence ID" value="SBR25964.1"/>
    <property type="molecule type" value="Transcribed_RNA"/>
</dbReference>
<sequence length="68" mass="8010">RPDWRVNALEMEMKAQERLYFLRVLWKKQSHKNCWCLSVVALLRAFCAAASVCDFPAAQQHRGKLFSR</sequence>
<dbReference type="AlphaFoldDB" id="A0A1A8K2V5"/>
<dbReference type="InterPro" id="IPR015095">
    <property type="entry name" value="AlkB_hom8_N"/>
</dbReference>
<gene>
    <name evidence="2" type="primary">Nfu_g_1_024188</name>
</gene>
<evidence type="ECO:0000259" key="1">
    <source>
        <dbReference type="Pfam" id="PF09004"/>
    </source>
</evidence>
<feature type="domain" description="Alkylated DNA repair protein AlkB homologue 8 N-terminal" evidence="1">
    <location>
        <begin position="4"/>
        <end position="28"/>
    </location>
</feature>
<organism evidence="2">
    <name type="scientific">Nothobranchius kuhntae</name>
    <name type="common">Beira killifish</name>
    <dbReference type="NCBI Taxonomy" id="321403"/>
    <lineage>
        <taxon>Eukaryota</taxon>
        <taxon>Metazoa</taxon>
        <taxon>Chordata</taxon>
        <taxon>Craniata</taxon>
        <taxon>Vertebrata</taxon>
        <taxon>Euteleostomi</taxon>
        <taxon>Actinopterygii</taxon>
        <taxon>Neopterygii</taxon>
        <taxon>Teleostei</taxon>
        <taxon>Neoteleostei</taxon>
        <taxon>Acanthomorphata</taxon>
        <taxon>Ovalentaria</taxon>
        <taxon>Atherinomorphae</taxon>
        <taxon>Cyprinodontiformes</taxon>
        <taxon>Nothobranchiidae</taxon>
        <taxon>Nothobranchius</taxon>
    </lineage>
</organism>